<dbReference type="PANTHER" id="PTHR42973:SF53">
    <property type="entry name" value="FAD-BINDING PCMH-TYPE DOMAIN-CONTAINING PROTEIN-RELATED"/>
    <property type="match status" value="1"/>
</dbReference>
<keyword evidence="3" id="KW-0274">FAD</keyword>
<dbReference type="STRING" id="97331.A0A437A6P7"/>
<organism evidence="6 7">
    <name type="scientific">Arthrobotrys flagrans</name>
    <name type="common">Nematode-trapping fungus</name>
    <name type="synonym">Trichothecium flagrans</name>
    <dbReference type="NCBI Taxonomy" id="97331"/>
    <lineage>
        <taxon>Eukaryota</taxon>
        <taxon>Fungi</taxon>
        <taxon>Dikarya</taxon>
        <taxon>Ascomycota</taxon>
        <taxon>Pezizomycotina</taxon>
        <taxon>Orbiliomycetes</taxon>
        <taxon>Orbiliales</taxon>
        <taxon>Orbiliaceae</taxon>
        <taxon>Arthrobotrys</taxon>
    </lineage>
</organism>
<dbReference type="Pfam" id="PF01565">
    <property type="entry name" value="FAD_binding_4"/>
    <property type="match status" value="1"/>
</dbReference>
<keyword evidence="7" id="KW-1185">Reference proteome</keyword>
<evidence type="ECO:0000256" key="4">
    <source>
        <dbReference type="ARBA" id="ARBA00023002"/>
    </source>
</evidence>
<dbReference type="PROSITE" id="PS51387">
    <property type="entry name" value="FAD_PCMH"/>
    <property type="match status" value="1"/>
</dbReference>
<reference evidence="6 7" key="1">
    <citation type="submission" date="2019-01" db="EMBL/GenBank/DDBJ databases">
        <title>Intercellular communication is required for trap formation in the nematode-trapping fungus Duddingtonia flagrans.</title>
        <authorList>
            <person name="Youssar L."/>
            <person name="Wernet V."/>
            <person name="Hensel N."/>
            <person name="Hildebrandt H.-G."/>
            <person name="Fischer R."/>
        </authorList>
    </citation>
    <scope>NUCLEOTIDE SEQUENCE [LARGE SCALE GENOMIC DNA]</scope>
    <source>
        <strain evidence="6 7">CBS H-5679</strain>
    </source>
</reference>
<dbReference type="RefSeq" id="XP_067492366.1">
    <property type="nucleotide sequence ID" value="XM_067634282.1"/>
</dbReference>
<dbReference type="PANTHER" id="PTHR42973">
    <property type="entry name" value="BINDING OXIDOREDUCTASE, PUTATIVE (AFU_ORTHOLOGUE AFUA_1G17690)-RELATED"/>
    <property type="match status" value="1"/>
</dbReference>
<dbReference type="Pfam" id="PF08031">
    <property type="entry name" value="BBE"/>
    <property type="match status" value="1"/>
</dbReference>
<dbReference type="Gene3D" id="3.30.43.10">
    <property type="entry name" value="Uridine Diphospho-n-acetylenolpyruvylglucosamine Reductase, domain 2"/>
    <property type="match status" value="1"/>
</dbReference>
<evidence type="ECO:0000259" key="5">
    <source>
        <dbReference type="PROSITE" id="PS51387"/>
    </source>
</evidence>
<sequence>MQTALTHGLAASGSILGNGLGLAGAPGFPRADICCLALKGISTGVVSFSNSPVYNNETHNYFSAANVVQPACVFSPETAEHVAYAVRIFNEANCSFSVRGGGHLPVPGSNGKNGAVLLVTSKLKTLDVRGKTARIGPGNTWTEVYRETDKVRKVILGGRIGTVGVGGLVLGGGISFQGPEHGFSCDTVVNFQVVTADGQIRNANTTSNPDLFWALKGGSNRFGIVTAFDMKMYPLSKVTGGTITYQYSSLPSVLGQVDIVHRRLESNPKASFFVNVMDAGDLGVGQFVEVVLYYGKPSTGFPAVFRPFLDIPGIIANTVSTKSYSELVPNGREGLPLGVFSHTWRSLTYERSAVVNRKIAGIFQEEVRKFREDRGSGLQPGAFTFAYEPYAASMLAASQKTGGNALGLDGRGGPLMLVLLTYSWINQTEFASRAAAVKTSVERMKRFALAENKHVDFVYLNAAAPDQDPFRSYGQANYRRLRDIRKMYDPKGVFSVLQAGGFHL</sequence>
<dbReference type="Gene3D" id="3.30.465.10">
    <property type="match status" value="1"/>
</dbReference>
<dbReference type="AlphaFoldDB" id="A0A437A6P7"/>
<dbReference type="GO" id="GO:0016491">
    <property type="term" value="F:oxidoreductase activity"/>
    <property type="evidence" value="ECO:0007669"/>
    <property type="project" value="UniProtKB-KW"/>
</dbReference>
<dbReference type="OrthoDB" id="2151789at2759"/>
<keyword evidence="2" id="KW-0285">Flavoprotein</keyword>
<dbReference type="InterPro" id="IPR036318">
    <property type="entry name" value="FAD-bd_PCMH-like_sf"/>
</dbReference>
<dbReference type="InterPro" id="IPR012951">
    <property type="entry name" value="BBE"/>
</dbReference>
<dbReference type="GeneID" id="93587389"/>
<comment type="similarity">
    <text evidence="1">Belongs to the oxygen-dependent FAD-linked oxidoreductase family.</text>
</comment>
<dbReference type="InterPro" id="IPR006094">
    <property type="entry name" value="Oxid_FAD_bind_N"/>
</dbReference>
<dbReference type="InterPro" id="IPR050416">
    <property type="entry name" value="FAD-linked_Oxidoreductase"/>
</dbReference>
<dbReference type="SUPFAM" id="SSF56176">
    <property type="entry name" value="FAD-binding/transporter-associated domain-like"/>
    <property type="match status" value="1"/>
</dbReference>
<dbReference type="GO" id="GO:0071949">
    <property type="term" value="F:FAD binding"/>
    <property type="evidence" value="ECO:0007669"/>
    <property type="project" value="InterPro"/>
</dbReference>
<evidence type="ECO:0000313" key="7">
    <source>
        <dbReference type="Proteomes" id="UP000283090"/>
    </source>
</evidence>
<evidence type="ECO:0000313" key="6">
    <source>
        <dbReference type="EMBL" id="RVD86822.1"/>
    </source>
</evidence>
<evidence type="ECO:0000256" key="3">
    <source>
        <dbReference type="ARBA" id="ARBA00022827"/>
    </source>
</evidence>
<dbReference type="Proteomes" id="UP000283090">
    <property type="component" value="Unassembled WGS sequence"/>
</dbReference>
<dbReference type="InterPro" id="IPR016167">
    <property type="entry name" value="FAD-bd_PCMH_sub1"/>
</dbReference>
<protein>
    <recommendedName>
        <fullName evidence="5">FAD-binding PCMH-type domain-containing protein</fullName>
    </recommendedName>
</protein>
<proteinExistence type="inferred from homology"/>
<comment type="caution">
    <text evidence="6">The sequence shown here is derived from an EMBL/GenBank/DDBJ whole genome shotgun (WGS) entry which is preliminary data.</text>
</comment>
<keyword evidence="4" id="KW-0560">Oxidoreductase</keyword>
<evidence type="ECO:0000256" key="1">
    <source>
        <dbReference type="ARBA" id="ARBA00005466"/>
    </source>
</evidence>
<feature type="domain" description="FAD-binding PCMH-type" evidence="5">
    <location>
        <begin position="66"/>
        <end position="235"/>
    </location>
</feature>
<dbReference type="VEuPathDB" id="FungiDB:DFL_005078"/>
<name>A0A437A6P7_ARTFL</name>
<evidence type="ECO:0000256" key="2">
    <source>
        <dbReference type="ARBA" id="ARBA00022630"/>
    </source>
</evidence>
<accession>A0A437A6P7</accession>
<dbReference type="InterPro" id="IPR016169">
    <property type="entry name" value="FAD-bd_PCMH_sub2"/>
</dbReference>
<dbReference type="Gene3D" id="3.40.462.20">
    <property type="match status" value="1"/>
</dbReference>
<dbReference type="InterPro" id="IPR016166">
    <property type="entry name" value="FAD-bd_PCMH"/>
</dbReference>
<dbReference type="EMBL" id="SAEB01000006">
    <property type="protein sequence ID" value="RVD86822.1"/>
    <property type="molecule type" value="Genomic_DNA"/>
</dbReference>
<gene>
    <name evidence="6" type="ORF">DFL_005078</name>
</gene>